<name>A0ABU6MB81_9BACI</name>
<dbReference type="EMBL" id="JARMAB010000004">
    <property type="protein sequence ID" value="MED1201940.1"/>
    <property type="molecule type" value="Genomic_DNA"/>
</dbReference>
<evidence type="ECO:0000313" key="1">
    <source>
        <dbReference type="EMBL" id="MED1201940.1"/>
    </source>
</evidence>
<gene>
    <name evidence="1" type="ORF">P4T90_02415</name>
</gene>
<comment type="caution">
    <text evidence="1">The sequence shown here is derived from an EMBL/GenBank/DDBJ whole genome shotgun (WGS) entry which is preliminary data.</text>
</comment>
<dbReference type="RefSeq" id="WP_066264482.1">
    <property type="nucleotide sequence ID" value="NZ_JARMAB010000004.1"/>
</dbReference>
<proteinExistence type="predicted"/>
<sequence length="206" mass="22456">MLNDMLTMIVEALKKPNFSNLFTIINDQVQDLNDTLDTMEQWMDIDKAEGVVLDEIGSDVNQYRGQATDEIYRMMIRGKKARSSSDGTINSMIESLSKTLNCDPSQMQILSSIEAGEGEPAAIVIKKIPITTLNQVGMSANQFMQFVEQVVPGDARVSHVNLDGTFRFSSMLNEVETSPDGLSSDGSDGGTLSGVLVTATDIQLPI</sequence>
<accession>A0ABU6MB81</accession>
<protein>
    <submittedName>
        <fullName evidence="1">Uncharacterized protein</fullName>
    </submittedName>
</protein>
<dbReference type="Proteomes" id="UP001341444">
    <property type="component" value="Unassembled WGS sequence"/>
</dbReference>
<keyword evidence="2" id="KW-1185">Reference proteome</keyword>
<reference evidence="1 2" key="1">
    <citation type="submission" date="2023-03" db="EMBL/GenBank/DDBJ databases">
        <title>Bacillus Genome Sequencing.</title>
        <authorList>
            <person name="Dunlap C."/>
        </authorList>
    </citation>
    <scope>NUCLEOTIDE SEQUENCE [LARGE SCALE GENOMIC DNA]</scope>
    <source>
        <strain evidence="1 2">B-23453</strain>
    </source>
</reference>
<evidence type="ECO:0000313" key="2">
    <source>
        <dbReference type="Proteomes" id="UP001341444"/>
    </source>
</evidence>
<organism evidence="1 2">
    <name type="scientific">Heyndrickxia acidicola</name>
    <dbReference type="NCBI Taxonomy" id="209389"/>
    <lineage>
        <taxon>Bacteria</taxon>
        <taxon>Bacillati</taxon>
        <taxon>Bacillota</taxon>
        <taxon>Bacilli</taxon>
        <taxon>Bacillales</taxon>
        <taxon>Bacillaceae</taxon>
        <taxon>Heyndrickxia</taxon>
    </lineage>
</organism>